<organism evidence="1 3">
    <name type="scientific">Sedimentisphaera salicampi</name>
    <dbReference type="NCBI Taxonomy" id="1941349"/>
    <lineage>
        <taxon>Bacteria</taxon>
        <taxon>Pseudomonadati</taxon>
        <taxon>Planctomycetota</taxon>
        <taxon>Phycisphaerae</taxon>
        <taxon>Sedimentisphaerales</taxon>
        <taxon>Sedimentisphaeraceae</taxon>
        <taxon>Sedimentisphaera</taxon>
    </lineage>
</organism>
<keyword evidence="3" id="KW-1185">Reference proteome</keyword>
<dbReference type="EMBL" id="CP021023">
    <property type="protein sequence ID" value="ARN56146.1"/>
    <property type="molecule type" value="Genomic_DNA"/>
</dbReference>
<sequence>MTPAKHQYTVLKQICQHIPTNLVSKNCLGLSVLTSNHEHFRAGLTLYLCFMSRLLTASR</sequence>
<accession>A0A1W6LK67</accession>
<dbReference type="KEGG" id="pbp:STSP1_00517"/>
<evidence type="ECO:0000313" key="1">
    <source>
        <dbReference type="EMBL" id="ARN56146.1"/>
    </source>
</evidence>
<proteinExistence type="predicted"/>
<reference evidence="1" key="2">
    <citation type="journal article" date="2018" name="Environ. Microbiol.">
        <title>Genome biology of a novel lineage of planctomycetes widespread in anoxic aquatic environments.</title>
        <authorList>
            <person name="Spring S."/>
            <person name="Bunk B."/>
            <person name="Sproer C."/>
            <person name="Rohde M."/>
            <person name="Klenk H.P."/>
        </authorList>
    </citation>
    <scope>NUCLEOTIDE SEQUENCE</scope>
    <source>
        <strain evidence="1">ST-PulAB-D4</strain>
    </source>
</reference>
<evidence type="ECO:0000313" key="2">
    <source>
        <dbReference type="EMBL" id="ARN57306.1"/>
    </source>
</evidence>
<evidence type="ECO:0000313" key="3">
    <source>
        <dbReference type="Proteomes" id="UP000193334"/>
    </source>
</evidence>
<dbReference type="EMBL" id="CP021023">
    <property type="protein sequence ID" value="ARN57306.1"/>
    <property type="molecule type" value="Genomic_DNA"/>
</dbReference>
<protein>
    <submittedName>
        <fullName evidence="1">Uncharacterized protein</fullName>
    </submittedName>
</protein>
<dbReference type="STRING" id="1941349.STSP1_00517"/>
<dbReference type="Proteomes" id="UP000193334">
    <property type="component" value="Chromosome"/>
</dbReference>
<name>A0A1W6LK67_9BACT</name>
<gene>
    <name evidence="1" type="ORF">STSP1_00517</name>
    <name evidence="2" type="ORF">STSP1_01709</name>
</gene>
<reference evidence="3" key="1">
    <citation type="submission" date="2017-04" db="EMBL/GenBank/DDBJ databases">
        <title>Comparative genomics and description of representatives of a novel lineage of planctomycetes thriving in anoxic sediments.</title>
        <authorList>
            <person name="Spring S."/>
            <person name="Bunk B."/>
            <person name="Sproer C."/>
        </authorList>
    </citation>
    <scope>NUCLEOTIDE SEQUENCE [LARGE SCALE GENOMIC DNA]</scope>
    <source>
        <strain evidence="3">ST-PulAB-D4</strain>
    </source>
</reference>
<dbReference type="KEGG" id="pbp:STSP1_01709"/>
<dbReference type="AlphaFoldDB" id="A0A1W6LK67"/>